<feature type="compositionally biased region" description="Basic and acidic residues" evidence="2">
    <location>
        <begin position="261"/>
        <end position="273"/>
    </location>
</feature>
<protein>
    <submittedName>
        <fullName evidence="3">Uncharacterized protein</fullName>
    </submittedName>
</protein>
<comment type="caution">
    <text evidence="3">The sequence shown here is derived from an EMBL/GenBank/DDBJ whole genome shotgun (WGS) entry which is preliminary data.</text>
</comment>
<sequence length="380" mass="41659">MASRYSNDPHAVLLSPPPEVDVAVSAHASDVIWPMDMGTRQQIELAKARNATVSALRGMRKLESEVNALKGRLQDVEMEKEINEKQLKEEIDRLRASDTAAAASSGADDDGDEEIPDEGDSTVSIVQPTEDSAGSRGSKRIFDQAMEQTLELAKQEGESNRFMMGPPEGQSVTLEMVNRALANGCKERDEEITRLKVMTGRFGVTIKGSSVSLVKGYCVNALLDVPLHMLELRSAAAVYAAHWLIDEAKLERVTNELNELRTRQRMQKSDKGESSSSEVEDTNEVGAKSNGPAEDWKTVVRSTAEGDDEREKEAAPEGKNVAKATGVERRWLDMSNLRYEKLFCFSSHADAPVETKSRPTKSSPPVMSARTEATTAPHSP</sequence>
<proteinExistence type="predicted"/>
<accession>A0A7J6MRD4</accession>
<dbReference type="EMBL" id="JABANN010000035">
    <property type="protein sequence ID" value="KAF4674159.1"/>
    <property type="molecule type" value="Genomic_DNA"/>
</dbReference>
<feature type="compositionally biased region" description="Acidic residues" evidence="2">
    <location>
        <begin position="107"/>
        <end position="120"/>
    </location>
</feature>
<gene>
    <name evidence="3" type="ORF">FOL46_005704</name>
</gene>
<name>A0A7J6MRD4_PEROL</name>
<reference evidence="3 4" key="1">
    <citation type="submission" date="2020-04" db="EMBL/GenBank/DDBJ databases">
        <title>Perkinsus olseni comparative genomics.</title>
        <authorList>
            <person name="Bogema D.R."/>
        </authorList>
    </citation>
    <scope>NUCLEOTIDE SEQUENCE [LARGE SCALE GENOMIC DNA]</scope>
    <source>
        <strain evidence="3">ATCC PRA-31</strain>
    </source>
</reference>
<feature type="region of interest" description="Disordered" evidence="2">
    <location>
        <begin position="261"/>
        <end position="321"/>
    </location>
</feature>
<feature type="compositionally biased region" description="Low complexity" evidence="2">
    <location>
        <begin position="97"/>
        <end position="106"/>
    </location>
</feature>
<evidence type="ECO:0000313" key="4">
    <source>
        <dbReference type="Proteomes" id="UP000572268"/>
    </source>
</evidence>
<keyword evidence="1" id="KW-0175">Coiled coil</keyword>
<organism evidence="3 4">
    <name type="scientific">Perkinsus olseni</name>
    <name type="common">Perkinsus atlanticus</name>
    <dbReference type="NCBI Taxonomy" id="32597"/>
    <lineage>
        <taxon>Eukaryota</taxon>
        <taxon>Sar</taxon>
        <taxon>Alveolata</taxon>
        <taxon>Perkinsozoa</taxon>
        <taxon>Perkinsea</taxon>
        <taxon>Perkinsida</taxon>
        <taxon>Perkinsidae</taxon>
        <taxon>Perkinsus</taxon>
    </lineage>
</organism>
<feature type="region of interest" description="Disordered" evidence="2">
    <location>
        <begin position="348"/>
        <end position="380"/>
    </location>
</feature>
<feature type="coiled-coil region" evidence="1">
    <location>
        <begin position="59"/>
        <end position="97"/>
    </location>
</feature>
<evidence type="ECO:0000313" key="3">
    <source>
        <dbReference type="EMBL" id="KAF4674159.1"/>
    </source>
</evidence>
<feature type="region of interest" description="Disordered" evidence="2">
    <location>
        <begin position="97"/>
        <end position="138"/>
    </location>
</feature>
<dbReference type="AlphaFoldDB" id="A0A7J6MRD4"/>
<feature type="compositionally biased region" description="Polar residues" evidence="2">
    <location>
        <begin position="360"/>
        <end position="380"/>
    </location>
</feature>
<evidence type="ECO:0000256" key="2">
    <source>
        <dbReference type="SAM" id="MobiDB-lite"/>
    </source>
</evidence>
<evidence type="ECO:0000256" key="1">
    <source>
        <dbReference type="SAM" id="Coils"/>
    </source>
</evidence>
<dbReference type="Proteomes" id="UP000572268">
    <property type="component" value="Unassembled WGS sequence"/>
</dbReference>
<feature type="compositionally biased region" description="Polar residues" evidence="2">
    <location>
        <begin position="121"/>
        <end position="132"/>
    </location>
</feature>